<dbReference type="EMBL" id="JADNRY010000055">
    <property type="protein sequence ID" value="KAF9068987.1"/>
    <property type="molecule type" value="Genomic_DNA"/>
</dbReference>
<keyword evidence="3" id="KW-1185">Reference proteome</keyword>
<gene>
    <name evidence="2" type="ORF">BDP27DRAFT_1326244</name>
    <name evidence="1" type="ORF">BDP27DRAFT_1347279</name>
</gene>
<proteinExistence type="predicted"/>
<accession>A0A9P5U7L8</accession>
<evidence type="ECO:0000313" key="3">
    <source>
        <dbReference type="Proteomes" id="UP000772434"/>
    </source>
</evidence>
<evidence type="ECO:0008006" key="4">
    <source>
        <dbReference type="Google" id="ProtNLM"/>
    </source>
</evidence>
<dbReference type="Proteomes" id="UP000772434">
    <property type="component" value="Unassembled WGS sequence"/>
</dbReference>
<sequence>MGSMATNCGVSESCLLPVDVILQSSDGKQFGAHSKNLELYSDAFPVAGSTIPPDGDIVKLTESAQIIQLMLCFTHNMPPPDLSSLDIQTLFVFGETVNLKYSMHYASECVSKEVNKRAITHPSPLEILAYKTKVSDLFMIDDLARRTMDIPIENVVAVLVNAETFRTWVRYREKWQSLMLAESTALNQRRGFRGAGSSSNRPWTSSVALYSQLLASKQSEEGDQLPLWKDFL</sequence>
<organism evidence="2 3">
    <name type="scientific">Rhodocollybia butyracea</name>
    <dbReference type="NCBI Taxonomy" id="206335"/>
    <lineage>
        <taxon>Eukaryota</taxon>
        <taxon>Fungi</taxon>
        <taxon>Dikarya</taxon>
        <taxon>Basidiomycota</taxon>
        <taxon>Agaricomycotina</taxon>
        <taxon>Agaricomycetes</taxon>
        <taxon>Agaricomycetidae</taxon>
        <taxon>Agaricales</taxon>
        <taxon>Marasmiineae</taxon>
        <taxon>Omphalotaceae</taxon>
        <taxon>Rhodocollybia</taxon>
    </lineage>
</organism>
<name>A0A9P5U7L8_9AGAR</name>
<protein>
    <recommendedName>
        <fullName evidence="4">BTB domain-containing protein</fullName>
    </recommendedName>
</protein>
<comment type="caution">
    <text evidence="2">The sequence shown here is derived from an EMBL/GenBank/DDBJ whole genome shotgun (WGS) entry which is preliminary data.</text>
</comment>
<reference evidence="2" key="1">
    <citation type="submission" date="2020-11" db="EMBL/GenBank/DDBJ databases">
        <authorList>
            <consortium name="DOE Joint Genome Institute"/>
            <person name="Ahrendt S."/>
            <person name="Riley R."/>
            <person name="Andreopoulos W."/>
            <person name="Labutti K."/>
            <person name="Pangilinan J."/>
            <person name="Ruiz-Duenas F.J."/>
            <person name="Barrasa J.M."/>
            <person name="Sanchez-Garcia M."/>
            <person name="Camarero S."/>
            <person name="Miyauchi S."/>
            <person name="Serrano A."/>
            <person name="Linde D."/>
            <person name="Babiker R."/>
            <person name="Drula E."/>
            <person name="Ayuso-Fernandez I."/>
            <person name="Pacheco R."/>
            <person name="Padilla G."/>
            <person name="Ferreira P."/>
            <person name="Barriuso J."/>
            <person name="Kellner H."/>
            <person name="Castanera R."/>
            <person name="Alfaro M."/>
            <person name="Ramirez L."/>
            <person name="Pisabarro A.G."/>
            <person name="Kuo A."/>
            <person name="Tritt A."/>
            <person name="Lipzen A."/>
            <person name="He G."/>
            <person name="Yan M."/>
            <person name="Ng V."/>
            <person name="Cullen D."/>
            <person name="Martin F."/>
            <person name="Rosso M.-N."/>
            <person name="Henrissat B."/>
            <person name="Hibbett D."/>
            <person name="Martinez A.T."/>
            <person name="Grigoriev I.V."/>
        </authorList>
    </citation>
    <scope>NUCLEOTIDE SEQUENCE</scope>
    <source>
        <strain evidence="2">AH 40177</strain>
    </source>
</reference>
<evidence type="ECO:0000313" key="1">
    <source>
        <dbReference type="EMBL" id="KAF9041853.1"/>
    </source>
</evidence>
<dbReference type="OrthoDB" id="3184970at2759"/>
<evidence type="ECO:0000313" key="2">
    <source>
        <dbReference type="EMBL" id="KAF9068987.1"/>
    </source>
</evidence>
<dbReference type="EMBL" id="JADNRY010000550">
    <property type="protein sequence ID" value="KAF9041853.1"/>
    <property type="molecule type" value="Genomic_DNA"/>
</dbReference>
<dbReference type="AlphaFoldDB" id="A0A9P5U7L8"/>